<dbReference type="PANTHER" id="PTHR46558:SF4">
    <property type="entry name" value="DNA-BIDING PHAGE PROTEIN"/>
    <property type="match status" value="1"/>
</dbReference>
<dbReference type="SUPFAM" id="SSF47413">
    <property type="entry name" value="lambda repressor-like DNA-binding domains"/>
    <property type="match status" value="1"/>
</dbReference>
<dbReference type="Gene3D" id="1.10.260.40">
    <property type="entry name" value="lambda repressor-like DNA-binding domains"/>
    <property type="match status" value="1"/>
</dbReference>
<feature type="domain" description="HTH cro/C1-type" evidence="2">
    <location>
        <begin position="5"/>
        <end position="59"/>
    </location>
</feature>
<proteinExistence type="predicted"/>
<sequence>MENKLAEIRSGQYMSQGKLAELLKVSQKTISSWEIGRTSPKPSQMQHIEDIFNTPKEEIFFMAFNYKNELEEVAK</sequence>
<dbReference type="InterPro" id="IPR001387">
    <property type="entry name" value="Cro/C1-type_HTH"/>
</dbReference>
<dbReference type="PANTHER" id="PTHR46558">
    <property type="entry name" value="TRACRIPTIONAL REGULATORY PROTEIN-RELATED-RELATED"/>
    <property type="match status" value="1"/>
</dbReference>
<organism evidence="3">
    <name type="scientific">Siphoviridae sp. ct1is2</name>
    <dbReference type="NCBI Taxonomy" id="2826273"/>
    <lineage>
        <taxon>Viruses</taxon>
        <taxon>Duplodnaviria</taxon>
        <taxon>Heunggongvirae</taxon>
        <taxon>Uroviricota</taxon>
        <taxon>Caudoviricetes</taxon>
    </lineage>
</organism>
<dbReference type="CDD" id="cd00093">
    <property type="entry name" value="HTH_XRE"/>
    <property type="match status" value="1"/>
</dbReference>
<dbReference type="InterPro" id="IPR010982">
    <property type="entry name" value="Lambda_DNA-bd_dom_sf"/>
</dbReference>
<accession>A0A8S5NNL3</accession>
<evidence type="ECO:0000259" key="2">
    <source>
        <dbReference type="PROSITE" id="PS50943"/>
    </source>
</evidence>
<evidence type="ECO:0000256" key="1">
    <source>
        <dbReference type="ARBA" id="ARBA00023125"/>
    </source>
</evidence>
<reference evidence="3" key="1">
    <citation type="journal article" date="2021" name="Proc. Natl. Acad. Sci. U.S.A.">
        <title>A Catalog of Tens of Thousands of Viruses from Human Metagenomes Reveals Hidden Associations with Chronic Diseases.</title>
        <authorList>
            <person name="Tisza M.J."/>
            <person name="Buck C.B."/>
        </authorList>
    </citation>
    <scope>NUCLEOTIDE SEQUENCE</scope>
    <source>
        <strain evidence="3">Ct1is2</strain>
    </source>
</reference>
<protein>
    <submittedName>
        <fullName evidence="3">Helix-turn-helix domain protein</fullName>
    </submittedName>
</protein>
<dbReference type="Pfam" id="PF01381">
    <property type="entry name" value="HTH_3"/>
    <property type="match status" value="1"/>
</dbReference>
<name>A0A8S5NNL3_9CAUD</name>
<dbReference type="PROSITE" id="PS50943">
    <property type="entry name" value="HTH_CROC1"/>
    <property type="match status" value="1"/>
</dbReference>
<dbReference type="EMBL" id="BK015204">
    <property type="protein sequence ID" value="DAD95816.1"/>
    <property type="molecule type" value="Genomic_DNA"/>
</dbReference>
<evidence type="ECO:0000313" key="3">
    <source>
        <dbReference type="EMBL" id="DAD95816.1"/>
    </source>
</evidence>
<dbReference type="SMART" id="SM00530">
    <property type="entry name" value="HTH_XRE"/>
    <property type="match status" value="1"/>
</dbReference>
<dbReference type="GO" id="GO:0003677">
    <property type="term" value="F:DNA binding"/>
    <property type="evidence" value="ECO:0007669"/>
    <property type="project" value="UniProtKB-KW"/>
</dbReference>
<keyword evidence="1" id="KW-0238">DNA-binding</keyword>